<keyword evidence="1" id="KW-1015">Disulfide bond</keyword>
<evidence type="ECO:0000259" key="3">
    <source>
        <dbReference type="PROSITE" id="PS01180"/>
    </source>
</evidence>
<protein>
    <recommendedName>
        <fullName evidence="3">CUB domain-containing protein</fullName>
    </recommendedName>
</protein>
<dbReference type="PROSITE" id="PS01180">
    <property type="entry name" value="CUB"/>
    <property type="match status" value="1"/>
</dbReference>
<dbReference type="Pfam" id="PF00431">
    <property type="entry name" value="CUB"/>
    <property type="match status" value="1"/>
</dbReference>
<dbReference type="CDD" id="cd00041">
    <property type="entry name" value="CUB"/>
    <property type="match status" value="1"/>
</dbReference>
<dbReference type="AlphaFoldDB" id="A0A7R9LEN1"/>
<comment type="caution">
    <text evidence="2">Lacks conserved residue(s) required for the propagation of feature annotation.</text>
</comment>
<keyword evidence="5" id="KW-1185">Reference proteome</keyword>
<dbReference type="Proteomes" id="UP000728032">
    <property type="component" value="Unassembled WGS sequence"/>
</dbReference>
<evidence type="ECO:0000313" key="4">
    <source>
        <dbReference type="EMBL" id="CAD7638928.1"/>
    </source>
</evidence>
<dbReference type="Gene3D" id="2.120.10.30">
    <property type="entry name" value="TolB, C-terminal domain"/>
    <property type="match status" value="1"/>
</dbReference>
<feature type="domain" description="CUB" evidence="3">
    <location>
        <begin position="209"/>
        <end position="264"/>
    </location>
</feature>
<proteinExistence type="predicted"/>
<evidence type="ECO:0000256" key="2">
    <source>
        <dbReference type="PROSITE-ProRule" id="PRU00059"/>
    </source>
</evidence>
<dbReference type="InterPro" id="IPR000859">
    <property type="entry name" value="CUB_dom"/>
</dbReference>
<accession>A0A7R9LEN1</accession>
<dbReference type="PANTHER" id="PTHR46908:SF8">
    <property type="entry name" value="C-TYPE LECTIN DOMAIN-CONTAINING PROTEIN"/>
    <property type="match status" value="1"/>
</dbReference>
<gene>
    <name evidence="4" type="ORF">ONB1V03_LOCUS1678</name>
</gene>
<evidence type="ECO:0000256" key="1">
    <source>
        <dbReference type="ARBA" id="ARBA00023157"/>
    </source>
</evidence>
<dbReference type="SMART" id="SM00042">
    <property type="entry name" value="CUB"/>
    <property type="match status" value="1"/>
</dbReference>
<dbReference type="EMBL" id="OC915150">
    <property type="protein sequence ID" value="CAD7638928.1"/>
    <property type="molecule type" value="Genomic_DNA"/>
</dbReference>
<dbReference type="SMART" id="SM00135">
    <property type="entry name" value="LY"/>
    <property type="match status" value="2"/>
</dbReference>
<dbReference type="InterPro" id="IPR000033">
    <property type="entry name" value="LDLR_classB_rpt"/>
</dbReference>
<sequence length="547" mass="63053">MDPLLQPDVENVTVNRFTGVDTEGLKRDLQRYANNSYESVDNPRISLQDIDANDNMSSHQNLLNMEISTNAILNVCIGCNETYTGDSGEINVRVNITEMTSDLWICRVYIVVDHTKSISLTIDEINAKSYVDLLYIYNGNEKRDSTTRTFNMFDNITYENIKWIDDEAFQCNRTYIGDSGDISLVQQASELTIPLICYWSISVATNMSCGLELTERQGIIHSPGYPNGYYNKINCEWKIRVPKNHTIILHFIDFQTEDSDHLEIDPNVTFLVSAYNVLLKVHSNHVKTIAMNGDRVSALLDYNLKDDRIVWFDPQKHKFILKSIESTVDMSDEIDVVGQPNSLLLDWVNDLLYWIDIKSKTIKVLHFKDTESVYTVCDIKTENPRDLVINVVKGVLVWSNIGFEANLMQTHLDGIDYQTQRYYFIDINDHSLYSIDFDGNNETFILKSKELFDEIHSISIFNNDLIPELDLQLNRAHTSIGESLLILKLWIHYYNQTSKILKRDLQRYANNSRESVDNPRISLQDIDANDNMSSHQNLLNGEITEFN</sequence>
<organism evidence="4">
    <name type="scientific">Oppiella nova</name>
    <dbReference type="NCBI Taxonomy" id="334625"/>
    <lineage>
        <taxon>Eukaryota</taxon>
        <taxon>Metazoa</taxon>
        <taxon>Ecdysozoa</taxon>
        <taxon>Arthropoda</taxon>
        <taxon>Chelicerata</taxon>
        <taxon>Arachnida</taxon>
        <taxon>Acari</taxon>
        <taxon>Acariformes</taxon>
        <taxon>Sarcoptiformes</taxon>
        <taxon>Oribatida</taxon>
        <taxon>Brachypylina</taxon>
        <taxon>Oppioidea</taxon>
        <taxon>Oppiidae</taxon>
        <taxon>Oppiella</taxon>
    </lineage>
</organism>
<evidence type="ECO:0000313" key="5">
    <source>
        <dbReference type="Proteomes" id="UP000728032"/>
    </source>
</evidence>
<dbReference type="InterPro" id="IPR052129">
    <property type="entry name" value="Spermadhesin-Link_domain"/>
</dbReference>
<dbReference type="SUPFAM" id="SSF49854">
    <property type="entry name" value="Spermadhesin, CUB domain"/>
    <property type="match status" value="1"/>
</dbReference>
<dbReference type="SUPFAM" id="SSF63825">
    <property type="entry name" value="YWTD domain"/>
    <property type="match status" value="1"/>
</dbReference>
<dbReference type="PANTHER" id="PTHR46908">
    <property type="entry name" value="CUBILIN-LIKE PROTEIN"/>
    <property type="match status" value="1"/>
</dbReference>
<name>A0A7R9LEN1_9ACAR</name>
<reference evidence="4" key="1">
    <citation type="submission" date="2020-11" db="EMBL/GenBank/DDBJ databases">
        <authorList>
            <person name="Tran Van P."/>
        </authorList>
    </citation>
    <scope>NUCLEOTIDE SEQUENCE</scope>
</reference>
<dbReference type="OrthoDB" id="382013at2759"/>
<dbReference type="InterPro" id="IPR035914">
    <property type="entry name" value="Sperma_CUB_dom_sf"/>
</dbReference>
<dbReference type="EMBL" id="CAJPVJ010000325">
    <property type="protein sequence ID" value="CAG2162078.1"/>
    <property type="molecule type" value="Genomic_DNA"/>
</dbReference>
<dbReference type="InterPro" id="IPR011042">
    <property type="entry name" value="6-blade_b-propeller_TolB-like"/>
</dbReference>